<dbReference type="Gene3D" id="2.40.50.120">
    <property type="match status" value="1"/>
</dbReference>
<feature type="compositionally biased region" description="Polar residues" evidence="3">
    <location>
        <begin position="162"/>
        <end position="191"/>
    </location>
</feature>
<evidence type="ECO:0000256" key="4">
    <source>
        <dbReference type="SAM" id="Phobius"/>
    </source>
</evidence>
<evidence type="ECO:0000256" key="5">
    <source>
        <dbReference type="SAM" id="SignalP"/>
    </source>
</evidence>
<dbReference type="PANTHER" id="PTHR11844:SF33">
    <property type="entry name" value="TISSUE INHIBITOR OF METALLOPROTEINASE"/>
    <property type="match status" value="1"/>
</dbReference>
<dbReference type="GO" id="GO:0002020">
    <property type="term" value="F:protease binding"/>
    <property type="evidence" value="ECO:0007669"/>
    <property type="project" value="TreeGrafter"/>
</dbReference>
<dbReference type="PANTHER" id="PTHR11844">
    <property type="entry name" value="METALLOPROTEASE INHIBITOR"/>
    <property type="match status" value="1"/>
</dbReference>
<keyword evidence="7" id="KW-1185">Reference proteome</keyword>
<organism evidence="6 7">
    <name type="scientific">Bailinhaonella thermotolerans</name>
    <dbReference type="NCBI Taxonomy" id="1070861"/>
    <lineage>
        <taxon>Bacteria</taxon>
        <taxon>Bacillati</taxon>
        <taxon>Actinomycetota</taxon>
        <taxon>Actinomycetes</taxon>
        <taxon>Streptosporangiales</taxon>
        <taxon>Streptosporangiaceae</taxon>
        <taxon>Bailinhaonella</taxon>
    </lineage>
</organism>
<feature type="region of interest" description="Disordered" evidence="3">
    <location>
        <begin position="150"/>
        <end position="191"/>
    </location>
</feature>
<dbReference type="GO" id="GO:0051045">
    <property type="term" value="P:negative regulation of membrane protein ectodomain proteolysis"/>
    <property type="evidence" value="ECO:0007669"/>
    <property type="project" value="TreeGrafter"/>
</dbReference>
<name>A0A3A4AIW9_9ACTN</name>
<keyword evidence="4" id="KW-0812">Transmembrane</keyword>
<dbReference type="EMBL" id="QZEY01000029">
    <property type="protein sequence ID" value="RJL20707.1"/>
    <property type="molecule type" value="Genomic_DNA"/>
</dbReference>
<keyword evidence="2" id="KW-0964">Secreted</keyword>
<dbReference type="AlphaFoldDB" id="A0A3A4AIW9"/>
<dbReference type="GO" id="GO:0005615">
    <property type="term" value="C:extracellular space"/>
    <property type="evidence" value="ECO:0007669"/>
    <property type="project" value="TreeGrafter"/>
</dbReference>
<evidence type="ECO:0000313" key="6">
    <source>
        <dbReference type="EMBL" id="RJL20707.1"/>
    </source>
</evidence>
<dbReference type="PROSITE" id="PS51257">
    <property type="entry name" value="PROKAR_LIPOPROTEIN"/>
    <property type="match status" value="1"/>
</dbReference>
<protein>
    <recommendedName>
        <fullName evidence="8">Tissue inhibitor of metalloproteinase</fullName>
    </recommendedName>
</protein>
<keyword evidence="5" id="KW-0732">Signal</keyword>
<feature type="chain" id="PRO_5017369532" description="Tissue inhibitor of metalloproteinase" evidence="5">
    <location>
        <begin position="25"/>
        <end position="223"/>
    </location>
</feature>
<reference evidence="6 7" key="1">
    <citation type="submission" date="2018-09" db="EMBL/GenBank/DDBJ databases">
        <title>YIM 75507 draft genome.</title>
        <authorList>
            <person name="Tang S."/>
            <person name="Feng Y."/>
        </authorList>
    </citation>
    <scope>NUCLEOTIDE SEQUENCE [LARGE SCALE GENOMIC DNA]</scope>
    <source>
        <strain evidence="6 7">YIM 75507</strain>
    </source>
</reference>
<dbReference type="InterPro" id="IPR008993">
    <property type="entry name" value="TIMP-like_OB-fold"/>
</dbReference>
<keyword evidence="4" id="KW-1133">Transmembrane helix</keyword>
<evidence type="ECO:0000256" key="2">
    <source>
        <dbReference type="ARBA" id="ARBA00022525"/>
    </source>
</evidence>
<dbReference type="SUPFAM" id="SSF50242">
    <property type="entry name" value="TIMP-like"/>
    <property type="match status" value="1"/>
</dbReference>
<evidence type="ECO:0000256" key="3">
    <source>
        <dbReference type="SAM" id="MobiDB-lite"/>
    </source>
</evidence>
<comment type="caution">
    <text evidence="6">The sequence shown here is derived from an EMBL/GenBank/DDBJ whole genome shotgun (WGS) entry which is preliminary data.</text>
</comment>
<dbReference type="Proteomes" id="UP000265768">
    <property type="component" value="Unassembled WGS sequence"/>
</dbReference>
<dbReference type="InterPro" id="IPR001820">
    <property type="entry name" value="TIMP"/>
</dbReference>
<evidence type="ECO:0000256" key="1">
    <source>
        <dbReference type="ARBA" id="ARBA00004613"/>
    </source>
</evidence>
<gene>
    <name evidence="6" type="ORF">D5H75_39280</name>
</gene>
<evidence type="ECO:0008006" key="8">
    <source>
        <dbReference type="Google" id="ProtNLM"/>
    </source>
</evidence>
<dbReference type="GO" id="GO:0031012">
    <property type="term" value="C:extracellular matrix"/>
    <property type="evidence" value="ECO:0007669"/>
    <property type="project" value="TreeGrafter"/>
</dbReference>
<comment type="subcellular location">
    <subcellularLocation>
        <location evidence="1">Secreted</location>
    </subcellularLocation>
</comment>
<evidence type="ECO:0000313" key="7">
    <source>
        <dbReference type="Proteomes" id="UP000265768"/>
    </source>
</evidence>
<feature type="transmembrane region" description="Helical" evidence="4">
    <location>
        <begin position="195"/>
        <end position="217"/>
    </location>
</feature>
<proteinExistence type="predicted"/>
<feature type="signal peptide" evidence="5">
    <location>
        <begin position="1"/>
        <end position="24"/>
    </location>
</feature>
<dbReference type="GO" id="GO:0008191">
    <property type="term" value="F:metalloendopeptidase inhibitor activity"/>
    <property type="evidence" value="ECO:0007669"/>
    <property type="project" value="InterPro"/>
</dbReference>
<sequence length="223" mass="22466">MARIAAVLAMAASLVLLPTGTACACSCAEPEPRELVASATAVFTATATGVRLTGPAEGGGRVVATLSADHVYKGETRAEFTMSTAAQSPACGYAVKKGERYLIFARTGGSGLETDLCSGNRRLPAGDRPLRLTDETHGLSPLTADLITALGSPTRVRPASAESPTARPSPTSPGETTPAATSSARNVSRSSPLNGAGPLLAILAAAAIAGGAVVVIVRRRRSG</sequence>
<keyword evidence="4" id="KW-0472">Membrane</keyword>
<accession>A0A3A4AIW9</accession>